<keyword evidence="3 13" id="KW-0547">Nucleotide-binding</keyword>
<reference evidence="16 17" key="1">
    <citation type="journal article" date="2017" name="BMC Genomics">
        <title>Comparative genomic and phylogenomic analyses of the Bifidobacteriaceae family.</title>
        <authorList>
            <person name="Lugli G.A."/>
            <person name="Milani C."/>
            <person name="Turroni F."/>
            <person name="Duranti S."/>
            <person name="Mancabelli L."/>
            <person name="Mangifesta M."/>
            <person name="Ferrario C."/>
            <person name="Modesto M."/>
            <person name="Mattarelli P."/>
            <person name="Jiri K."/>
            <person name="van Sinderen D."/>
            <person name="Ventura M."/>
        </authorList>
    </citation>
    <scope>NUCLEOTIDE SEQUENCE [LARGE SCALE GENOMIC DNA]</scope>
    <source>
        <strain evidence="16 17">LMG 21773</strain>
    </source>
</reference>
<gene>
    <name evidence="13" type="primary">mfd</name>
    <name evidence="16" type="ORF">AEAE_0380</name>
</gene>
<dbReference type="InterPro" id="IPR005118">
    <property type="entry name" value="TRCF_C"/>
</dbReference>
<protein>
    <recommendedName>
        <fullName evidence="12 13">Transcription-repair-coupling factor</fullName>
        <shortName evidence="13">TRCF</shortName>
        <ecNumber evidence="13">3.6.4.-</ecNumber>
    </recommendedName>
</protein>
<dbReference type="InterPro" id="IPR047112">
    <property type="entry name" value="RecG/Mfd"/>
</dbReference>
<dbReference type="InterPro" id="IPR004576">
    <property type="entry name" value="Mfd"/>
</dbReference>
<dbReference type="SUPFAM" id="SSF52540">
    <property type="entry name" value="P-loop containing nucleoside triphosphate hydrolases"/>
    <property type="match status" value="4"/>
</dbReference>
<evidence type="ECO:0000259" key="14">
    <source>
        <dbReference type="PROSITE" id="PS51192"/>
    </source>
</evidence>
<dbReference type="Gene3D" id="2.40.10.170">
    <property type="match status" value="1"/>
</dbReference>
<dbReference type="EMBL" id="MWWU01000002">
    <property type="protein sequence ID" value="OZG55892.1"/>
    <property type="molecule type" value="Genomic_DNA"/>
</dbReference>
<evidence type="ECO:0000256" key="2">
    <source>
        <dbReference type="ARBA" id="ARBA00022490"/>
    </source>
</evidence>
<evidence type="ECO:0000256" key="13">
    <source>
        <dbReference type="HAMAP-Rule" id="MF_00969"/>
    </source>
</evidence>
<dbReference type="GO" id="GO:0005524">
    <property type="term" value="F:ATP binding"/>
    <property type="evidence" value="ECO:0007669"/>
    <property type="project" value="UniProtKB-UniRule"/>
</dbReference>
<dbReference type="GO" id="GO:0000716">
    <property type="term" value="P:transcription-coupled nucleotide-excision repair, DNA damage recognition"/>
    <property type="evidence" value="ECO:0007669"/>
    <property type="project" value="UniProtKB-UniRule"/>
</dbReference>
<comment type="function">
    <text evidence="13">Couples transcription and DNA repair by recognizing RNA polymerase (RNAP) stalled at DNA lesions. Mediates ATP-dependent release of RNAP and its truncated transcript from the DNA, and recruitment of nucleotide excision repair machinery to the damaged site.</text>
</comment>
<dbReference type="PANTHER" id="PTHR47964">
    <property type="entry name" value="ATP-DEPENDENT DNA HELICASE HOMOLOG RECG, CHLOROPLASTIC"/>
    <property type="match status" value="1"/>
</dbReference>
<dbReference type="GO" id="GO:0003684">
    <property type="term" value="F:damaged DNA binding"/>
    <property type="evidence" value="ECO:0007669"/>
    <property type="project" value="InterPro"/>
</dbReference>
<dbReference type="SMART" id="SM00487">
    <property type="entry name" value="DEXDc"/>
    <property type="match status" value="1"/>
</dbReference>
<comment type="subcellular location">
    <subcellularLocation>
        <location evidence="1 13">Cytoplasm</location>
    </subcellularLocation>
</comment>
<accession>A0A261F9T9</accession>
<evidence type="ECO:0000313" key="17">
    <source>
        <dbReference type="Proteomes" id="UP000228976"/>
    </source>
</evidence>
<dbReference type="AlphaFoldDB" id="A0A261F9T9"/>
<dbReference type="Proteomes" id="UP000228976">
    <property type="component" value="Unassembled WGS sequence"/>
</dbReference>
<dbReference type="OrthoDB" id="9804325at2"/>
<dbReference type="GO" id="GO:0003678">
    <property type="term" value="F:DNA helicase activity"/>
    <property type="evidence" value="ECO:0007669"/>
    <property type="project" value="TreeGrafter"/>
</dbReference>
<evidence type="ECO:0000256" key="12">
    <source>
        <dbReference type="ARBA" id="ARBA00070128"/>
    </source>
</evidence>
<dbReference type="Pfam" id="PF03461">
    <property type="entry name" value="TRCF"/>
    <property type="match status" value="1"/>
</dbReference>
<dbReference type="Gene3D" id="3.40.50.11180">
    <property type="match status" value="1"/>
</dbReference>
<keyword evidence="2 13" id="KW-0963">Cytoplasm</keyword>
<evidence type="ECO:0000256" key="8">
    <source>
        <dbReference type="ARBA" id="ARBA00023125"/>
    </source>
</evidence>
<keyword evidence="4 13" id="KW-0227">DNA damage</keyword>
<dbReference type="PROSITE" id="PS51194">
    <property type="entry name" value="HELICASE_CTER"/>
    <property type="match status" value="1"/>
</dbReference>
<comment type="similarity">
    <text evidence="10 13">In the N-terminal section; belongs to the UvrB family.</text>
</comment>
<evidence type="ECO:0000313" key="16">
    <source>
        <dbReference type="EMBL" id="OZG55892.1"/>
    </source>
</evidence>
<dbReference type="InterPro" id="IPR001650">
    <property type="entry name" value="Helicase_C-like"/>
</dbReference>
<dbReference type="Gene3D" id="3.30.2060.10">
    <property type="entry name" value="Penicillin-binding protein 1b domain"/>
    <property type="match status" value="1"/>
</dbReference>
<dbReference type="SUPFAM" id="SSF143517">
    <property type="entry name" value="TRCF domain-like"/>
    <property type="match status" value="1"/>
</dbReference>
<evidence type="ECO:0000256" key="4">
    <source>
        <dbReference type="ARBA" id="ARBA00022763"/>
    </source>
</evidence>
<dbReference type="PANTHER" id="PTHR47964:SF1">
    <property type="entry name" value="ATP-DEPENDENT DNA HELICASE HOMOLOG RECG, CHLOROPLASTIC"/>
    <property type="match status" value="1"/>
</dbReference>
<dbReference type="CDD" id="cd17991">
    <property type="entry name" value="DEXHc_TRCF"/>
    <property type="match status" value="1"/>
</dbReference>
<dbReference type="SMART" id="SM00982">
    <property type="entry name" value="TRCF"/>
    <property type="match status" value="1"/>
</dbReference>
<dbReference type="SMART" id="SM01058">
    <property type="entry name" value="CarD_TRCF"/>
    <property type="match status" value="1"/>
</dbReference>
<dbReference type="EC" id="3.6.4.-" evidence="13"/>
<keyword evidence="5 13" id="KW-0378">Hydrolase</keyword>
<organism evidence="16 17">
    <name type="scientific">Aeriscardovia aeriphila</name>
    <dbReference type="NCBI Taxonomy" id="218139"/>
    <lineage>
        <taxon>Bacteria</taxon>
        <taxon>Bacillati</taxon>
        <taxon>Actinomycetota</taxon>
        <taxon>Actinomycetes</taxon>
        <taxon>Bifidobacteriales</taxon>
        <taxon>Bifidobacteriaceae</taxon>
        <taxon>Aeriscardovia</taxon>
    </lineage>
</organism>
<keyword evidence="9 13" id="KW-0234">DNA repair</keyword>
<proteinExistence type="inferred from homology"/>
<evidence type="ECO:0000256" key="3">
    <source>
        <dbReference type="ARBA" id="ARBA00022741"/>
    </source>
</evidence>
<keyword evidence="6" id="KW-0347">Helicase</keyword>
<dbReference type="GO" id="GO:0016787">
    <property type="term" value="F:hydrolase activity"/>
    <property type="evidence" value="ECO:0007669"/>
    <property type="project" value="UniProtKB-KW"/>
</dbReference>
<dbReference type="InterPro" id="IPR037235">
    <property type="entry name" value="TRCF-like_C_D7"/>
</dbReference>
<dbReference type="FunFam" id="3.40.50.300:FF:000546">
    <property type="entry name" value="Transcription-repair-coupling factor"/>
    <property type="match status" value="1"/>
</dbReference>
<dbReference type="InterPro" id="IPR014001">
    <property type="entry name" value="Helicase_ATP-bd"/>
</dbReference>
<dbReference type="Gene3D" id="3.40.50.300">
    <property type="entry name" value="P-loop containing nucleotide triphosphate hydrolases"/>
    <property type="match status" value="2"/>
</dbReference>
<dbReference type="Pfam" id="PF02559">
    <property type="entry name" value="CarD_TRCF_RID"/>
    <property type="match status" value="1"/>
</dbReference>
<dbReference type="Pfam" id="PF00270">
    <property type="entry name" value="DEAD"/>
    <property type="match status" value="1"/>
</dbReference>
<evidence type="ECO:0000259" key="15">
    <source>
        <dbReference type="PROSITE" id="PS51194"/>
    </source>
</evidence>
<dbReference type="InterPro" id="IPR011545">
    <property type="entry name" value="DEAD/DEAH_box_helicase_dom"/>
</dbReference>
<dbReference type="InterPro" id="IPR041471">
    <property type="entry name" value="UvrB_inter"/>
</dbReference>
<keyword evidence="7 13" id="KW-0067">ATP-binding</keyword>
<dbReference type="SMART" id="SM00490">
    <property type="entry name" value="HELICc"/>
    <property type="match status" value="1"/>
</dbReference>
<comment type="similarity">
    <text evidence="11 13">In the C-terminal section; belongs to the helicase family. RecG subfamily.</text>
</comment>
<dbReference type="InterPro" id="IPR003711">
    <property type="entry name" value="CarD-like/TRCF_RID"/>
</dbReference>
<dbReference type="Pfam" id="PF00271">
    <property type="entry name" value="Helicase_C"/>
    <property type="match status" value="1"/>
</dbReference>
<feature type="domain" description="Helicase ATP-binding" evidence="14">
    <location>
        <begin position="674"/>
        <end position="835"/>
    </location>
</feature>
<evidence type="ECO:0000256" key="1">
    <source>
        <dbReference type="ARBA" id="ARBA00004496"/>
    </source>
</evidence>
<dbReference type="Pfam" id="PF17757">
    <property type="entry name" value="UvrB_inter"/>
    <property type="match status" value="1"/>
</dbReference>
<dbReference type="GO" id="GO:0005737">
    <property type="term" value="C:cytoplasm"/>
    <property type="evidence" value="ECO:0007669"/>
    <property type="project" value="UniProtKB-SubCell"/>
</dbReference>
<dbReference type="HAMAP" id="MF_00969">
    <property type="entry name" value="TRCF"/>
    <property type="match status" value="1"/>
</dbReference>
<dbReference type="InterPro" id="IPR036101">
    <property type="entry name" value="CarD-like/TRCF_RID_sf"/>
</dbReference>
<name>A0A261F9T9_9BIFI</name>
<evidence type="ECO:0000256" key="9">
    <source>
        <dbReference type="ARBA" id="ARBA00023204"/>
    </source>
</evidence>
<dbReference type="GO" id="GO:0006355">
    <property type="term" value="P:regulation of DNA-templated transcription"/>
    <property type="evidence" value="ECO:0007669"/>
    <property type="project" value="UniProtKB-UniRule"/>
</dbReference>
<evidence type="ECO:0000256" key="5">
    <source>
        <dbReference type="ARBA" id="ARBA00022801"/>
    </source>
</evidence>
<evidence type="ECO:0000256" key="6">
    <source>
        <dbReference type="ARBA" id="ARBA00022806"/>
    </source>
</evidence>
<dbReference type="FunFam" id="3.40.50.300:FF:000300">
    <property type="entry name" value="Transcription-repair-coupling factor"/>
    <property type="match status" value="1"/>
</dbReference>
<dbReference type="SUPFAM" id="SSF141259">
    <property type="entry name" value="CarD-like"/>
    <property type="match status" value="1"/>
</dbReference>
<dbReference type="Gene3D" id="3.90.1150.50">
    <property type="entry name" value="Transcription-repair-coupling factor, D7 domain"/>
    <property type="match status" value="1"/>
</dbReference>
<keyword evidence="17" id="KW-1185">Reference proteome</keyword>
<evidence type="ECO:0000256" key="7">
    <source>
        <dbReference type="ARBA" id="ARBA00022840"/>
    </source>
</evidence>
<sequence length="1211" mass="135216">MAETTSERQQHRDSWVGTLATYLTHISHNEQVKNLLDNLRAIPHDKQAAVIGSDRKIRIISAARAALMAAAGQVNQTVIITASDRDAQEFADDVRSWWPGKPQEIAILPGWETLPHERLSPRADTVATRLSVFRRLAHPQTAEEEAEETGESDDQFGPIRVLIMPIRALLQPVAQGLGEIEPLLFVQGREMDMTQAVKQLAVNSYQRVDLVMERGQFAVRGDLLDVFAPTAPHPVRIEFFGDEIDSIKEFNASDQRTFGGTLPSLWATPCREIQLTEQVKSRAKALIGRIENADEMLENISNGIAVEGMESLLPVLVDNLETVPSLLPHGSLVVMNEPDRLRRASDDLTKTADEFLAASWHVAASGRGAGAPLDFGRASFLNLIDTMNKLRSSQHPVWELTEFSVDTEDESNVELDVEPAQQERGDEKAILSLLKDLLSTQTTTVITAAGHGTLTRLKQSVNDTDNLGANYSDITYVRSKAQHGFLWPAANLAIITEADILGRTSATSAYSGNKTARRRRHHIDLVDLKPGDYVVHEQHGIAKFVKLEKRTVGSGAMKADREYIVLEYAPSRRGAPADHLYVPTDQLDLITKYLGTEQPKLNKLGGSDWAETKAKAKKHVREIATDLVKLYSARSRVKGHAFSPDTPWQREMEDAFPYQETPDQLRTIDEIKQDMESPRPMDRLLSGDVGFGKTEIALRAAFKAVMDGYQVAVLVPTTLLVQQHFETFSERFAGFPVTIKPLSRFQSAATTKKTLEALSEGTVDVVIGTHKLLNSKIKFKKLGLVIIDEEQRFGVEHKETLKALQPNVDVLSMSATPIPRTLEMALTGIRQMSTLATPPEDRLPVLTYVGAYEDAQVVAAIRRELLRGGQVFYVHNRVRDIDQVAAKLHELIPEARIGIGHGKMGEKQLDTVIRDFWNREIDVLLCTTIIETGLDISNANTLIVDDAQRYGLSQLHQLRGRVGRSRERAYAYFLYDPEHSMTQEAHDRLATIAQNTALGSGYDVALRDLELRGTGNLLGAEQSGHIEGVGFDLYVRMVSQAVEQFKHPQEKEEEPVTVDLPIPASVPDSYISSEKLRLEAYRKLSAAKTQADLEDVREELEDRYGAIPQQVRLLFEVARLRQEAGKIGITEISALGSRVRFAKIDPAESVRMRMSRIYHGFMYRPVTHTVLIPAPFQRSEQAAESFDPQGVIEWVEQVLQDFQWKHEPSAR</sequence>
<dbReference type="InterPro" id="IPR027417">
    <property type="entry name" value="P-loop_NTPase"/>
</dbReference>
<dbReference type="PROSITE" id="PS51192">
    <property type="entry name" value="HELICASE_ATP_BIND_1"/>
    <property type="match status" value="1"/>
</dbReference>
<feature type="domain" description="Helicase C-terminal" evidence="15">
    <location>
        <begin position="860"/>
        <end position="1010"/>
    </location>
</feature>
<comment type="caution">
    <text evidence="16">The sequence shown here is derived from an EMBL/GenBank/DDBJ whole genome shotgun (WGS) entry which is preliminary data.</text>
</comment>
<dbReference type="RefSeq" id="WP_094689490.1">
    <property type="nucleotide sequence ID" value="NZ_JACBYZ010000001.1"/>
</dbReference>
<keyword evidence="8 13" id="KW-0238">DNA-binding</keyword>
<evidence type="ECO:0000256" key="11">
    <source>
        <dbReference type="ARBA" id="ARBA00061399"/>
    </source>
</evidence>
<evidence type="ECO:0000256" key="10">
    <source>
        <dbReference type="ARBA" id="ARBA00061104"/>
    </source>
</evidence>
<dbReference type="NCBIfam" id="TIGR00580">
    <property type="entry name" value="mfd"/>
    <property type="match status" value="1"/>
</dbReference>